<sequence>MKPQRAKPLQLSAILLLLLVVVVVAALAAVPFFPSTATHLLRFLFGAGDLSLGSPGLPFLFLHTLINLFQFHLFFRGSYLFFPLFVLFLFFFLFFASSHSFPSHPVAPPSCRIITTISIYLSACSAPLGSRMDMDDEASPRSLAPWHANSSSISSISTAAGA</sequence>
<feature type="transmembrane region" description="Helical" evidence="1">
    <location>
        <begin position="78"/>
        <end position="96"/>
    </location>
</feature>
<gene>
    <name evidence="2" type="ORF">BO80DRAFT_61999</name>
</gene>
<evidence type="ECO:0000313" key="3">
    <source>
        <dbReference type="Proteomes" id="UP000249402"/>
    </source>
</evidence>
<evidence type="ECO:0000313" key="2">
    <source>
        <dbReference type="EMBL" id="RAL01539.1"/>
    </source>
</evidence>
<keyword evidence="1" id="KW-0812">Transmembrane</keyword>
<keyword evidence="1" id="KW-1133">Transmembrane helix</keyword>
<dbReference type="Proteomes" id="UP000249402">
    <property type="component" value="Unassembled WGS sequence"/>
</dbReference>
<dbReference type="EMBL" id="KZ824435">
    <property type="protein sequence ID" value="RAL01539.1"/>
    <property type="molecule type" value="Genomic_DNA"/>
</dbReference>
<dbReference type="AlphaFoldDB" id="A0A395H2B4"/>
<keyword evidence="1" id="KW-0472">Membrane</keyword>
<protein>
    <submittedName>
        <fullName evidence="2">Uncharacterized protein</fullName>
    </submittedName>
</protein>
<evidence type="ECO:0000256" key="1">
    <source>
        <dbReference type="SAM" id="Phobius"/>
    </source>
</evidence>
<feature type="transmembrane region" description="Helical" evidence="1">
    <location>
        <begin position="52"/>
        <end position="71"/>
    </location>
</feature>
<accession>A0A395H2B4</accession>
<organism evidence="2 3">
    <name type="scientific">Aspergillus ibericus CBS 121593</name>
    <dbReference type="NCBI Taxonomy" id="1448316"/>
    <lineage>
        <taxon>Eukaryota</taxon>
        <taxon>Fungi</taxon>
        <taxon>Dikarya</taxon>
        <taxon>Ascomycota</taxon>
        <taxon>Pezizomycotina</taxon>
        <taxon>Eurotiomycetes</taxon>
        <taxon>Eurotiomycetidae</taxon>
        <taxon>Eurotiales</taxon>
        <taxon>Aspergillaceae</taxon>
        <taxon>Aspergillus</taxon>
        <taxon>Aspergillus subgen. Circumdati</taxon>
    </lineage>
</organism>
<name>A0A395H2B4_9EURO</name>
<dbReference type="RefSeq" id="XP_025575866.1">
    <property type="nucleotide sequence ID" value="XM_025724642.1"/>
</dbReference>
<dbReference type="VEuPathDB" id="FungiDB:BO80DRAFT_61999"/>
<reference evidence="2 3" key="1">
    <citation type="submission" date="2018-02" db="EMBL/GenBank/DDBJ databases">
        <title>The genomes of Aspergillus section Nigri reveals drivers in fungal speciation.</title>
        <authorList>
            <consortium name="DOE Joint Genome Institute"/>
            <person name="Vesth T.C."/>
            <person name="Nybo J."/>
            <person name="Theobald S."/>
            <person name="Brandl J."/>
            <person name="Frisvad J.C."/>
            <person name="Nielsen K.F."/>
            <person name="Lyhne E.K."/>
            <person name="Kogle M.E."/>
            <person name="Kuo A."/>
            <person name="Riley R."/>
            <person name="Clum A."/>
            <person name="Nolan M."/>
            <person name="Lipzen A."/>
            <person name="Salamov A."/>
            <person name="Henrissat B."/>
            <person name="Wiebenga A."/>
            <person name="De vries R.P."/>
            <person name="Grigoriev I.V."/>
            <person name="Mortensen U.H."/>
            <person name="Andersen M.R."/>
            <person name="Baker S.E."/>
        </authorList>
    </citation>
    <scope>NUCLEOTIDE SEQUENCE [LARGE SCALE GENOMIC DNA]</scope>
    <source>
        <strain evidence="2 3">CBS 121593</strain>
    </source>
</reference>
<proteinExistence type="predicted"/>
<keyword evidence="3" id="KW-1185">Reference proteome</keyword>
<dbReference type="GeneID" id="37229507"/>